<reference evidence="10" key="1">
    <citation type="journal article" date="2021" name="Sci. Adv.">
        <title>The American lobster genome reveals insights on longevity, neural, and immune adaptations.</title>
        <authorList>
            <person name="Polinski J.M."/>
            <person name="Zimin A.V."/>
            <person name="Clark K.F."/>
            <person name="Kohn A.B."/>
            <person name="Sadowski N."/>
            <person name="Timp W."/>
            <person name="Ptitsyn A."/>
            <person name="Khanna P."/>
            <person name="Romanova D.Y."/>
            <person name="Williams P."/>
            <person name="Greenwood S.J."/>
            <person name="Moroz L.L."/>
            <person name="Walt D.R."/>
            <person name="Bodnar A.G."/>
        </authorList>
    </citation>
    <scope>NUCLEOTIDE SEQUENCE</scope>
    <source>
        <strain evidence="10">GMGI-L3</strain>
    </source>
</reference>
<dbReference type="PIRSF" id="PIRSF005225">
    <property type="entry name" value="LAG1_LAC1"/>
    <property type="match status" value="1"/>
</dbReference>
<keyword evidence="6 7" id="KW-0472">Membrane</keyword>
<feature type="domain" description="TLC" evidence="9">
    <location>
        <begin position="131"/>
        <end position="336"/>
    </location>
</feature>
<comment type="subcellular location">
    <subcellularLocation>
        <location evidence="1">Membrane</location>
        <topology evidence="1">Multi-pass membrane protein</topology>
    </subcellularLocation>
</comment>
<evidence type="ECO:0000256" key="8">
    <source>
        <dbReference type="SAM" id="Phobius"/>
    </source>
</evidence>
<evidence type="ECO:0000259" key="9">
    <source>
        <dbReference type="PROSITE" id="PS50922"/>
    </source>
</evidence>
<dbReference type="SMART" id="SM00724">
    <property type="entry name" value="TLC"/>
    <property type="match status" value="1"/>
</dbReference>
<sequence length="365" mass="43401">MALTHFSKWFWSEDVWLPPGYTWESLTQDEQFTYPNFYDVWTYPFVIAALFIALRYLVLTPFVFSPIGLALGVKDIRSRPPPPSVTMEAIFHQYRSRAPEETVRKAADTLGWTERQVERWLRQRASSARTTDLGKFSNMAWETTYYTLYCVFGLVVLWDKPWLWDIRHCWYNFPKHDVDADIWWYYMIAVGYYWCMTITHTIQHQRKDSLQLFAHHVLTILLISCSWVCNFARLGSLVLVLHECADIPMLLAKMFKLCGRKDIMDKLFVVFLLVWLTTRTGLFPIWILRSTLFQAHVVIGAWYPVYYIFNGMLLLLLLIHIGWTYLILRIVVRKVRYNEMEDVRSSTDYSLEDDEEDEESQKKDL</sequence>
<feature type="transmembrane region" description="Helical" evidence="8">
    <location>
        <begin position="145"/>
        <end position="163"/>
    </location>
</feature>
<evidence type="ECO:0000256" key="3">
    <source>
        <dbReference type="ARBA" id="ARBA00004991"/>
    </source>
</evidence>
<keyword evidence="5 8" id="KW-1133">Transmembrane helix</keyword>
<feature type="transmembrane region" description="Helical" evidence="8">
    <location>
        <begin position="183"/>
        <end position="200"/>
    </location>
</feature>
<dbReference type="PROSITE" id="PS50922">
    <property type="entry name" value="TLC"/>
    <property type="match status" value="1"/>
</dbReference>
<evidence type="ECO:0000256" key="4">
    <source>
        <dbReference type="ARBA" id="ARBA00022692"/>
    </source>
</evidence>
<dbReference type="InterPro" id="IPR016439">
    <property type="entry name" value="Lag1/Lac1-like"/>
</dbReference>
<comment type="pathway">
    <text evidence="3">Sphingolipid metabolism.</text>
</comment>
<evidence type="ECO:0000313" key="10">
    <source>
        <dbReference type="EMBL" id="KAG7157368.1"/>
    </source>
</evidence>
<dbReference type="Proteomes" id="UP000747542">
    <property type="component" value="Unassembled WGS sequence"/>
</dbReference>
<evidence type="ECO:0000256" key="1">
    <source>
        <dbReference type="ARBA" id="ARBA00004141"/>
    </source>
</evidence>
<dbReference type="GO" id="GO:0046513">
    <property type="term" value="P:ceramide biosynthetic process"/>
    <property type="evidence" value="ECO:0007669"/>
    <property type="project" value="InterPro"/>
</dbReference>
<dbReference type="PANTHER" id="PTHR12560">
    <property type="entry name" value="LONGEVITY ASSURANCE FACTOR 1 LAG1"/>
    <property type="match status" value="1"/>
</dbReference>
<dbReference type="UniPathway" id="UPA00222"/>
<evidence type="ECO:0000256" key="5">
    <source>
        <dbReference type="ARBA" id="ARBA00022989"/>
    </source>
</evidence>
<dbReference type="InterPro" id="IPR006634">
    <property type="entry name" value="TLC-dom"/>
</dbReference>
<evidence type="ECO:0000256" key="7">
    <source>
        <dbReference type="PROSITE-ProRule" id="PRU00205"/>
    </source>
</evidence>
<evidence type="ECO:0000256" key="2">
    <source>
        <dbReference type="ARBA" id="ARBA00004760"/>
    </source>
</evidence>
<comment type="pathway">
    <text evidence="2">Lipid metabolism; sphingolipid metabolism.</text>
</comment>
<name>A0A8J5JJT9_HOMAM</name>
<dbReference type="AlphaFoldDB" id="A0A8J5JJT9"/>
<dbReference type="OrthoDB" id="537032at2759"/>
<keyword evidence="11" id="KW-1185">Reference proteome</keyword>
<organism evidence="10 11">
    <name type="scientific">Homarus americanus</name>
    <name type="common">American lobster</name>
    <dbReference type="NCBI Taxonomy" id="6706"/>
    <lineage>
        <taxon>Eukaryota</taxon>
        <taxon>Metazoa</taxon>
        <taxon>Ecdysozoa</taxon>
        <taxon>Arthropoda</taxon>
        <taxon>Crustacea</taxon>
        <taxon>Multicrustacea</taxon>
        <taxon>Malacostraca</taxon>
        <taxon>Eumalacostraca</taxon>
        <taxon>Eucarida</taxon>
        <taxon>Decapoda</taxon>
        <taxon>Pleocyemata</taxon>
        <taxon>Astacidea</taxon>
        <taxon>Nephropoidea</taxon>
        <taxon>Nephropidae</taxon>
        <taxon>Homarus</taxon>
    </lineage>
</organism>
<feature type="transmembrane region" description="Helical" evidence="8">
    <location>
        <begin position="45"/>
        <end position="71"/>
    </location>
</feature>
<dbReference type="GO" id="GO:0016020">
    <property type="term" value="C:membrane"/>
    <property type="evidence" value="ECO:0007669"/>
    <property type="project" value="UniProtKB-SubCell"/>
</dbReference>
<comment type="caution">
    <text evidence="10">The sequence shown here is derived from an EMBL/GenBank/DDBJ whole genome shotgun (WGS) entry which is preliminary data.</text>
</comment>
<protein>
    <submittedName>
        <fullName evidence="10">Ceramide synthase 6-like 1</fullName>
    </submittedName>
</protein>
<evidence type="ECO:0000313" key="11">
    <source>
        <dbReference type="Proteomes" id="UP000747542"/>
    </source>
</evidence>
<feature type="transmembrane region" description="Helical" evidence="8">
    <location>
        <begin position="307"/>
        <end position="328"/>
    </location>
</feature>
<accession>A0A8J5JJT9</accession>
<dbReference type="EMBL" id="JAHLQT010037514">
    <property type="protein sequence ID" value="KAG7157368.1"/>
    <property type="molecule type" value="Genomic_DNA"/>
</dbReference>
<dbReference type="GO" id="GO:0050291">
    <property type="term" value="F:sphingosine N-acyltransferase activity"/>
    <property type="evidence" value="ECO:0007669"/>
    <property type="project" value="InterPro"/>
</dbReference>
<evidence type="ECO:0000256" key="6">
    <source>
        <dbReference type="ARBA" id="ARBA00023136"/>
    </source>
</evidence>
<dbReference type="PANTHER" id="PTHR12560:SF0">
    <property type="entry name" value="LD18904P"/>
    <property type="match status" value="1"/>
</dbReference>
<feature type="transmembrane region" description="Helical" evidence="8">
    <location>
        <begin position="267"/>
        <end position="287"/>
    </location>
</feature>
<proteinExistence type="predicted"/>
<keyword evidence="4 7" id="KW-0812">Transmembrane</keyword>
<dbReference type="Pfam" id="PF03798">
    <property type="entry name" value="TRAM_LAG1_CLN8"/>
    <property type="match status" value="1"/>
</dbReference>
<gene>
    <name evidence="10" type="primary">CERS6-L1</name>
    <name evidence="10" type="ORF">Hamer_G005788</name>
</gene>